<feature type="chain" id="PRO_5045913653" description="DUF3108 domain-containing protein" evidence="1">
    <location>
        <begin position="21"/>
        <end position="198"/>
    </location>
</feature>
<dbReference type="Proteomes" id="UP000680815">
    <property type="component" value="Unassembled WGS sequence"/>
</dbReference>
<accession>A0ABS4AYP1</accession>
<evidence type="ECO:0000313" key="3">
    <source>
        <dbReference type="Proteomes" id="UP000680815"/>
    </source>
</evidence>
<gene>
    <name evidence="2" type="ORF">J5Y09_21345</name>
</gene>
<comment type="caution">
    <text evidence="2">The sequence shown here is derived from an EMBL/GenBank/DDBJ whole genome shotgun (WGS) entry which is preliminary data.</text>
</comment>
<proteinExistence type="predicted"/>
<evidence type="ECO:0000313" key="2">
    <source>
        <dbReference type="EMBL" id="MBP0466488.1"/>
    </source>
</evidence>
<sequence>MHRRAALALPALLLAGRAGAADGDYAFRVRRRGDIVGTHRVRFAMRGSERVASSELLIRPSVMGIVVYRYEHTYEEVTLGGRFRRVTSRLNRNGRIVEVRGEAVAGAVLLDGTAGPQRLPAEAAPLSWWEPARMDGRVPLFGTTTGRALNLQWQGRPGGREFSCTGDVTARVTFDTAGRWAAFSATGEDGTDIVYEPA</sequence>
<reference evidence="2 3" key="1">
    <citation type="submission" date="2021-03" db="EMBL/GenBank/DDBJ databases">
        <authorList>
            <person name="So Y."/>
        </authorList>
    </citation>
    <scope>NUCLEOTIDE SEQUENCE [LARGE SCALE GENOMIC DNA]</scope>
    <source>
        <strain evidence="2 3">PWR1</strain>
    </source>
</reference>
<dbReference type="RefSeq" id="WP_209353887.1">
    <property type="nucleotide sequence ID" value="NZ_JAGIYZ010000029.1"/>
</dbReference>
<dbReference type="Pfam" id="PF19630">
    <property type="entry name" value="DUF6134"/>
    <property type="match status" value="1"/>
</dbReference>
<evidence type="ECO:0008006" key="4">
    <source>
        <dbReference type="Google" id="ProtNLM"/>
    </source>
</evidence>
<feature type="signal peptide" evidence="1">
    <location>
        <begin position="1"/>
        <end position="20"/>
    </location>
</feature>
<protein>
    <recommendedName>
        <fullName evidence="4">DUF3108 domain-containing protein</fullName>
    </recommendedName>
</protein>
<keyword evidence="1" id="KW-0732">Signal</keyword>
<keyword evidence="3" id="KW-1185">Reference proteome</keyword>
<name>A0ABS4AYP1_9PROT</name>
<dbReference type="EMBL" id="JAGIYZ010000029">
    <property type="protein sequence ID" value="MBP0466488.1"/>
    <property type="molecule type" value="Genomic_DNA"/>
</dbReference>
<evidence type="ECO:0000256" key="1">
    <source>
        <dbReference type="SAM" id="SignalP"/>
    </source>
</evidence>
<organism evidence="2 3">
    <name type="scientific">Roseomonas nitratireducens</name>
    <dbReference type="NCBI Taxonomy" id="2820810"/>
    <lineage>
        <taxon>Bacteria</taxon>
        <taxon>Pseudomonadati</taxon>
        <taxon>Pseudomonadota</taxon>
        <taxon>Alphaproteobacteria</taxon>
        <taxon>Acetobacterales</taxon>
        <taxon>Roseomonadaceae</taxon>
        <taxon>Roseomonas</taxon>
    </lineage>
</organism>
<dbReference type="InterPro" id="IPR045767">
    <property type="entry name" value="DUF6134"/>
</dbReference>